<comment type="caution">
    <text evidence="1">The sequence shown here is derived from an EMBL/GenBank/DDBJ whole genome shotgun (WGS) entry which is preliminary data.</text>
</comment>
<dbReference type="EMBL" id="WBOS01000022">
    <property type="protein sequence ID" value="KAB2328933.1"/>
    <property type="molecule type" value="Genomic_DNA"/>
</dbReference>
<keyword evidence="2" id="KW-1185">Reference proteome</keyword>
<organism evidence="1 2">
    <name type="scientific">Cytobacillus depressus</name>
    <dbReference type="NCBI Taxonomy" id="1602942"/>
    <lineage>
        <taxon>Bacteria</taxon>
        <taxon>Bacillati</taxon>
        <taxon>Bacillota</taxon>
        <taxon>Bacilli</taxon>
        <taxon>Bacillales</taxon>
        <taxon>Bacillaceae</taxon>
        <taxon>Cytobacillus</taxon>
    </lineage>
</organism>
<accession>A0A6L3V003</accession>
<reference evidence="1 2" key="1">
    <citation type="journal article" date="2016" name="Antonie Van Leeuwenhoek">
        <title>Bacillus depressus sp. nov., isolated from soil of a sunflower field.</title>
        <authorList>
            <person name="Wei X."/>
            <person name="Xin D."/>
            <person name="Xin Y."/>
            <person name="Zhang H."/>
            <person name="Wang T."/>
            <person name="Zhang J."/>
        </authorList>
    </citation>
    <scope>NUCLEOTIDE SEQUENCE [LARGE SCALE GENOMIC DNA]</scope>
    <source>
        <strain evidence="1 2">BZ1</strain>
    </source>
</reference>
<sequence>MRILARAGINIHVELDRRALNWFQREAPQKLETAKKRVVEASGMVWADRAKSITREENHIDTGLYINSIGYSTGGSPSGKPINEIQNEGNQTVLKIGADVAYAIYLEKSYAIFARALDTSQERMQNVAATQVINTLGL</sequence>
<protein>
    <recommendedName>
        <fullName evidence="3">HK97 gp10 family phage protein</fullName>
    </recommendedName>
</protein>
<dbReference type="Proteomes" id="UP000481030">
    <property type="component" value="Unassembled WGS sequence"/>
</dbReference>
<proteinExistence type="predicted"/>
<dbReference type="AlphaFoldDB" id="A0A6L3V003"/>
<dbReference type="OrthoDB" id="2191640at2"/>
<evidence type="ECO:0000313" key="1">
    <source>
        <dbReference type="EMBL" id="KAB2328933.1"/>
    </source>
</evidence>
<name>A0A6L3V003_9BACI</name>
<evidence type="ECO:0000313" key="2">
    <source>
        <dbReference type="Proteomes" id="UP000481030"/>
    </source>
</evidence>
<gene>
    <name evidence="1" type="ORF">F7731_23560</name>
</gene>
<evidence type="ECO:0008006" key="3">
    <source>
        <dbReference type="Google" id="ProtNLM"/>
    </source>
</evidence>